<keyword evidence="1" id="KW-0175">Coiled coil</keyword>
<evidence type="ECO:0000256" key="1">
    <source>
        <dbReference type="SAM" id="Coils"/>
    </source>
</evidence>
<reference evidence="4 7" key="1">
    <citation type="journal article" date="2015" name="Int. J. Syst. Evol. Microbiol.">
        <title>Algibacter amylolyticus sp. nov., isolated from intertidal sediment.</title>
        <authorList>
            <person name="Zhang D.C."/>
            <person name="Wu J."/>
            <person name="Neuner K."/>
            <person name="Yao J."/>
            <person name="Margesin R."/>
        </authorList>
    </citation>
    <scope>NUCLEOTIDE SEQUENCE [LARGE SCALE GENOMIC DNA]</scope>
    <source>
        <strain evidence="4 7">RU-4-M-4</strain>
    </source>
</reference>
<feature type="region of interest" description="Disordered" evidence="2">
    <location>
        <begin position="160"/>
        <end position="188"/>
    </location>
</feature>
<evidence type="ECO:0000313" key="4">
    <source>
        <dbReference type="EMBL" id="KAA5823808.1"/>
    </source>
</evidence>
<dbReference type="RefSeq" id="WP_144117349.1">
    <property type="nucleotide sequence ID" value="NZ_JACHGE010000002.1"/>
</dbReference>
<reference evidence="4" key="3">
    <citation type="submission" date="2019-09" db="EMBL/GenBank/DDBJ databases">
        <authorList>
            <person name="Zhang D.-C."/>
        </authorList>
    </citation>
    <scope>NUCLEOTIDE SEQUENCE</scope>
    <source>
        <strain evidence="4">RU-4-M-4</strain>
    </source>
</reference>
<keyword evidence="3" id="KW-0732">Signal</keyword>
<organism evidence="4 7">
    <name type="scientific">Algibacter amylolyticus</name>
    <dbReference type="NCBI Taxonomy" id="1608400"/>
    <lineage>
        <taxon>Bacteria</taxon>
        <taxon>Pseudomonadati</taxon>
        <taxon>Bacteroidota</taxon>
        <taxon>Flavobacteriia</taxon>
        <taxon>Flavobacteriales</taxon>
        <taxon>Flavobacteriaceae</taxon>
        <taxon>Algibacter</taxon>
    </lineage>
</organism>
<evidence type="ECO:0000313" key="5">
    <source>
        <dbReference type="EMBL" id="TSJ74296.1"/>
    </source>
</evidence>
<dbReference type="Proteomes" id="UP000315145">
    <property type="component" value="Unassembled WGS sequence"/>
</dbReference>
<gene>
    <name evidence="4" type="ORF">F2B50_14045</name>
    <name evidence="5" type="ORF">FPF71_14045</name>
</gene>
<dbReference type="EMBL" id="VMBF01000008">
    <property type="protein sequence ID" value="TSJ74296.1"/>
    <property type="molecule type" value="Genomic_DNA"/>
</dbReference>
<dbReference type="InterPro" id="IPR032774">
    <property type="entry name" value="WG_beta_rep"/>
</dbReference>
<dbReference type="Pfam" id="PF14903">
    <property type="entry name" value="WG_beta_rep"/>
    <property type="match status" value="6"/>
</dbReference>
<name>A0A5M7B675_9FLAO</name>
<evidence type="ECO:0000256" key="3">
    <source>
        <dbReference type="SAM" id="SignalP"/>
    </source>
</evidence>
<keyword evidence="6" id="KW-1185">Reference proteome</keyword>
<dbReference type="AlphaFoldDB" id="A0A5M7B675"/>
<dbReference type="Proteomes" id="UP000322315">
    <property type="component" value="Unassembled WGS sequence"/>
</dbReference>
<reference evidence="5 6" key="2">
    <citation type="submission" date="2019-07" db="EMBL/GenBank/DDBJ databases">
        <title>Algibacter marinivivus sp. nov., isolated from the surface of a marine red alga.</title>
        <authorList>
            <person name="Zhong X."/>
            <person name="Xu W."/>
            <person name="Zhang Y."/>
            <person name="Zhang Q."/>
            <person name="Du Z."/>
        </authorList>
    </citation>
    <scope>NUCLEOTIDE SEQUENCE [LARGE SCALE GENOMIC DNA]</scope>
    <source>
        <strain evidence="5 6">RU-4-M-4</strain>
    </source>
</reference>
<evidence type="ECO:0008006" key="8">
    <source>
        <dbReference type="Google" id="ProtNLM"/>
    </source>
</evidence>
<dbReference type="PANTHER" id="PTHR37841">
    <property type="entry name" value="GLR2918 PROTEIN"/>
    <property type="match status" value="1"/>
</dbReference>
<feature type="signal peptide" evidence="3">
    <location>
        <begin position="1"/>
        <end position="19"/>
    </location>
</feature>
<evidence type="ECO:0000256" key="2">
    <source>
        <dbReference type="SAM" id="MobiDB-lite"/>
    </source>
</evidence>
<proteinExistence type="predicted"/>
<evidence type="ECO:0000313" key="6">
    <source>
        <dbReference type="Proteomes" id="UP000315145"/>
    </source>
</evidence>
<comment type="caution">
    <text evidence="4">The sequence shown here is derived from an EMBL/GenBank/DDBJ whole genome shotgun (WGS) entry which is preliminary data.</text>
</comment>
<dbReference type="EMBL" id="VWRS01000008">
    <property type="protein sequence ID" value="KAA5823808.1"/>
    <property type="molecule type" value="Genomic_DNA"/>
</dbReference>
<dbReference type="PANTHER" id="PTHR37841:SF1">
    <property type="entry name" value="DUF3298 DOMAIN-CONTAINING PROTEIN"/>
    <property type="match status" value="1"/>
</dbReference>
<dbReference type="OrthoDB" id="623514at2"/>
<sequence>MKNIFTLLLITAISFTSYAQEWETVENRGPDGCYTTQIIETVEIKKKTALDSEKYHYIIKITFENPLDVGISFDFRYHDSYGENTGRITLKPGKKTTSEVYREISKNVDWKTALNIQPIETSKLKYIDFEILGEKIWQSEYINCLEHFHLYKKKKMKEIRDKKENGNKDEKSDNIKQTTKTSKKRVDNETTEAKGYEVLDVDTSEFEAEKLRNQKLLEEQTKNRDEETLKKENKAKFKAKQLEDAQNFIANQNAATEKYDAALKNLGNSLTTEFTEMSNSWAREQDYINQISSLSQIKSTSVTGIIKEARQKQKQLEDVFNRKARDLDKELATSRTRVLAAAKNETQAAVGELLATTATVLARRKLQKDEREARQNLERQKERELSKIAEKLKEKYYPIKSQSLEAATLAVKEETELYYLKKYEFANCMIENANDIIRGSSSYCNDPKTKNSINKKHTGQSYYEAYKRKSKSLIPEIQNKAGYFLELAINKEPTNTKWLLEKLDKFELSTKQQLAIMKHCLEIDQKNLKLKKKYTKKLRLYSNMKYAIESNKNDVNKVDVNKIKEQKLKDLNPEFEDVKFVSNNVFLISKFSGKIIKVKSRSILGDKFSKKLYGLVDSLGNIIAPMKYNEIGVFSEGKATALIKKKYGFINLKGETVIPFEFKYKPSEFKNGYSIIYKLDKVWKLMFSEEKTFKLFIDSSGKEINGKKYDALNDFSEGLALAEKSKLNSYEQNFIDKKGNVVIPLDKYYGVKSFSEGLAAVQIKSKKAREQSIQKWGFINTSGDVIIDCVYDNVTSFVNNQATVQKNNKEGIIDKQNAIVIPIEYDKIFDFVNGYALIVLDNKMGLINKQNEIIVPPIYDARYYNNDMNFGAIIPNYIFLKKNNKWGVLNKNGEVAVDFKYNNKETIFELFD</sequence>
<accession>A0A5M7B675</accession>
<protein>
    <recommendedName>
        <fullName evidence="8">WG repeat-containing protein</fullName>
    </recommendedName>
</protein>
<feature type="coiled-coil region" evidence="1">
    <location>
        <begin position="363"/>
        <end position="394"/>
    </location>
</feature>
<feature type="chain" id="PRO_5024389934" description="WG repeat-containing protein" evidence="3">
    <location>
        <begin position="20"/>
        <end position="912"/>
    </location>
</feature>
<evidence type="ECO:0000313" key="7">
    <source>
        <dbReference type="Proteomes" id="UP000322315"/>
    </source>
</evidence>
<feature type="compositionally biased region" description="Basic and acidic residues" evidence="2">
    <location>
        <begin position="160"/>
        <end position="174"/>
    </location>
</feature>